<feature type="chain" id="PRO_5012940455" evidence="2">
    <location>
        <begin position="23"/>
        <end position="96"/>
    </location>
</feature>
<dbReference type="OrthoDB" id="9133208at2"/>
<feature type="compositionally biased region" description="Polar residues" evidence="1">
    <location>
        <begin position="23"/>
        <end position="45"/>
    </location>
</feature>
<keyword evidence="2" id="KW-0732">Signal</keyword>
<organism evidence="3 4">
    <name type="scientific">Caballeronia sordidicola</name>
    <name type="common">Burkholderia sordidicola</name>
    <dbReference type="NCBI Taxonomy" id="196367"/>
    <lineage>
        <taxon>Bacteria</taxon>
        <taxon>Pseudomonadati</taxon>
        <taxon>Pseudomonadota</taxon>
        <taxon>Betaproteobacteria</taxon>
        <taxon>Burkholderiales</taxon>
        <taxon>Burkholderiaceae</taxon>
        <taxon>Caballeronia</taxon>
    </lineage>
</organism>
<dbReference type="eggNOG" id="ENOG50312XY">
    <property type="taxonomic scope" value="Bacteria"/>
</dbReference>
<feature type="region of interest" description="Disordered" evidence="1">
    <location>
        <begin position="23"/>
        <end position="96"/>
    </location>
</feature>
<proteinExistence type="predicted"/>
<feature type="compositionally biased region" description="Polar residues" evidence="1">
    <location>
        <begin position="64"/>
        <end position="78"/>
    </location>
</feature>
<comment type="caution">
    <text evidence="3">The sequence shown here is derived from an EMBL/GenBank/DDBJ whole genome shotgun (WGS) entry which is preliminary data.</text>
</comment>
<reference evidence="4" key="1">
    <citation type="submission" date="2017-01" db="EMBL/GenBank/DDBJ databases">
        <title>Genome Analysis of Deinococcus marmoris KOPRI26562.</title>
        <authorList>
            <person name="Kim J.H."/>
            <person name="Oh H.-M."/>
        </authorList>
    </citation>
    <scope>NUCLEOTIDE SEQUENCE [LARGE SCALE GENOMIC DNA]</scope>
    <source>
        <strain evidence="4">PAMC 26633</strain>
    </source>
</reference>
<dbReference type="EMBL" id="MTHB01000126">
    <property type="protein sequence ID" value="OXC76298.1"/>
    <property type="molecule type" value="Genomic_DNA"/>
</dbReference>
<feature type="compositionally biased region" description="Polar residues" evidence="1">
    <location>
        <begin position="87"/>
        <end position="96"/>
    </location>
</feature>
<sequence>MSKNTLLIAVAAGLFATAGAYAQTSSGNSSNAASMPTASPMQSADMSDGASAPMKKHHKMRKPANTQSSVGQSANPSKTPAVETGASAATENGQSK</sequence>
<feature type="signal peptide" evidence="2">
    <location>
        <begin position="1"/>
        <end position="22"/>
    </location>
</feature>
<protein>
    <submittedName>
        <fullName evidence="3">Uncharacterized protein</fullName>
    </submittedName>
</protein>
<evidence type="ECO:0000256" key="2">
    <source>
        <dbReference type="SAM" id="SignalP"/>
    </source>
</evidence>
<dbReference type="RefSeq" id="WP_089162367.1">
    <property type="nucleotide sequence ID" value="NZ_MTHB01000126.1"/>
</dbReference>
<name>A0A226X0A8_CABSO</name>
<evidence type="ECO:0000313" key="4">
    <source>
        <dbReference type="Proteomes" id="UP000214720"/>
    </source>
</evidence>
<dbReference type="Proteomes" id="UP000214720">
    <property type="component" value="Unassembled WGS sequence"/>
</dbReference>
<gene>
    <name evidence="3" type="ORF">BSU04_21835</name>
</gene>
<dbReference type="AlphaFoldDB" id="A0A226X0A8"/>
<evidence type="ECO:0000313" key="3">
    <source>
        <dbReference type="EMBL" id="OXC76298.1"/>
    </source>
</evidence>
<accession>A0A226X0A8</accession>
<evidence type="ECO:0000256" key="1">
    <source>
        <dbReference type="SAM" id="MobiDB-lite"/>
    </source>
</evidence>